<keyword evidence="3" id="KW-1185">Reference proteome</keyword>
<dbReference type="AlphaFoldDB" id="A0AAV5SK51"/>
<protein>
    <recommendedName>
        <fullName evidence="4">G protein-coupled receptor</fullName>
    </recommendedName>
</protein>
<evidence type="ECO:0000313" key="2">
    <source>
        <dbReference type="EMBL" id="GMS83712.1"/>
    </source>
</evidence>
<name>A0AAV5SK51_9BILA</name>
<evidence type="ECO:0008006" key="4">
    <source>
        <dbReference type="Google" id="ProtNLM"/>
    </source>
</evidence>
<keyword evidence="1" id="KW-0472">Membrane</keyword>
<reference evidence="2" key="1">
    <citation type="submission" date="2023-10" db="EMBL/GenBank/DDBJ databases">
        <title>Genome assembly of Pristionchus species.</title>
        <authorList>
            <person name="Yoshida K."/>
            <person name="Sommer R.J."/>
        </authorList>
    </citation>
    <scope>NUCLEOTIDE SEQUENCE</scope>
    <source>
        <strain evidence="2">RS0144</strain>
    </source>
</reference>
<gene>
    <name evidence="2" type="ORF">PENTCL1PPCAC_5887</name>
</gene>
<accession>A0AAV5SK51</accession>
<evidence type="ECO:0000256" key="1">
    <source>
        <dbReference type="SAM" id="Phobius"/>
    </source>
</evidence>
<dbReference type="EMBL" id="BTSX01000002">
    <property type="protein sequence ID" value="GMS83712.1"/>
    <property type="molecule type" value="Genomic_DNA"/>
</dbReference>
<proteinExistence type="predicted"/>
<comment type="caution">
    <text evidence="2">The sequence shown here is derived from an EMBL/GenBank/DDBJ whole genome shotgun (WGS) entry which is preliminary data.</text>
</comment>
<keyword evidence="1" id="KW-0812">Transmembrane</keyword>
<feature type="transmembrane region" description="Helical" evidence="1">
    <location>
        <begin position="37"/>
        <end position="63"/>
    </location>
</feature>
<dbReference type="Proteomes" id="UP001432027">
    <property type="component" value="Unassembled WGS sequence"/>
</dbReference>
<sequence>APMNFLGYALPTKSAASGNFVGLIRRSIVNTFHPMRILFRTFTPCFSLVDFVCLFWSVCAVALKARRRSTPNNQWNCSNDSQSERCNHSMWRILKTHRGTRIQ</sequence>
<feature type="non-terminal residue" evidence="2">
    <location>
        <position position="1"/>
    </location>
</feature>
<evidence type="ECO:0000313" key="3">
    <source>
        <dbReference type="Proteomes" id="UP001432027"/>
    </source>
</evidence>
<keyword evidence="1" id="KW-1133">Transmembrane helix</keyword>
<organism evidence="2 3">
    <name type="scientific">Pristionchus entomophagus</name>
    <dbReference type="NCBI Taxonomy" id="358040"/>
    <lineage>
        <taxon>Eukaryota</taxon>
        <taxon>Metazoa</taxon>
        <taxon>Ecdysozoa</taxon>
        <taxon>Nematoda</taxon>
        <taxon>Chromadorea</taxon>
        <taxon>Rhabditida</taxon>
        <taxon>Rhabditina</taxon>
        <taxon>Diplogasteromorpha</taxon>
        <taxon>Diplogasteroidea</taxon>
        <taxon>Neodiplogasteridae</taxon>
        <taxon>Pristionchus</taxon>
    </lineage>
</organism>